<dbReference type="PROSITE" id="PS50016">
    <property type="entry name" value="ZF_PHD_2"/>
    <property type="match status" value="1"/>
</dbReference>
<keyword evidence="9" id="KW-1185">Reference proteome</keyword>
<evidence type="ECO:0000256" key="1">
    <source>
        <dbReference type="ARBA" id="ARBA00022705"/>
    </source>
</evidence>
<dbReference type="InterPro" id="IPR003959">
    <property type="entry name" value="ATPase_AAA_core"/>
</dbReference>
<evidence type="ECO:0000313" key="9">
    <source>
        <dbReference type="Proteomes" id="UP001515480"/>
    </source>
</evidence>
<reference evidence="8 9" key="1">
    <citation type="journal article" date="2024" name="Science">
        <title>Giant polyketide synthase enzymes in the biosynthesis of giant marine polyether toxins.</title>
        <authorList>
            <person name="Fallon T.R."/>
            <person name="Shende V.V."/>
            <person name="Wierzbicki I.H."/>
            <person name="Pendleton A.L."/>
            <person name="Watervoot N.F."/>
            <person name="Auber R.P."/>
            <person name="Gonzalez D.J."/>
            <person name="Wisecaver J.H."/>
            <person name="Moore B.S."/>
        </authorList>
    </citation>
    <scope>NUCLEOTIDE SEQUENCE [LARGE SCALE GENOMIC DNA]</scope>
    <source>
        <strain evidence="8 9">12B1</strain>
    </source>
</reference>
<dbReference type="GO" id="GO:0003688">
    <property type="term" value="F:DNA replication origin binding"/>
    <property type="evidence" value="ECO:0007669"/>
    <property type="project" value="TreeGrafter"/>
</dbReference>
<dbReference type="SUPFAM" id="SSF52540">
    <property type="entry name" value="P-loop containing nucleoside triphosphate hydrolases"/>
    <property type="match status" value="1"/>
</dbReference>
<dbReference type="InterPro" id="IPR019787">
    <property type="entry name" value="Znf_PHD-finger"/>
</dbReference>
<sequence length="767" mass="81390">MISAYEEKRKQSIAENQSELIKLGIQRVVPQPERKPKPERRGKEGGPATHGLKRIKLDAASLWAPSFTPSPTECCDMAHADDGTCAVCSGTDDADDNKILLCDGSRCGAAYHQRCLTPPLERIPRKEWLCPTCQGSTVKTGLSQPSPQSVVDTCAVGCHATPLPDAPVRENVRHATSKSSASAKAALSSAHREGISKPNSPQEWQRERRRLLLLARASLHLASVPTSVLCREQQCESIIGFCRARLSSSRGGAMYVCGSPGLGKSLTVRQAHDAVQRLLSPKDRMCFINAFRLDSPATVYTSVLQAICGYSDGGVRAHMRKLDSVDAKAALERLVLRKDEANSVAPKVSAKKAALQLGSSTSGGKSCGADGMCVILLDEIDQLLSLHQQVLYTLFEWAAVPTSRLILIGIANALDLTERFLPRLRAHDATPEALHFPPYSDVELGAIVKQRLSPSALAVADSPTGSAALGGQVAAALATSCASACATSAIDGGNASTALIDPNAVIFCSKKVANASGDARRVLEVSRLAVDRALDELSAPLESLPPWATKPLIRFEHMSSALSLAFKSPMISLLASLPQHQQVLLCSMVLRSRRIAAKAAMAAAAADAQAAEMGASKPSSVGPRDASNFLLQARPRASAKAGATKAGHAVMKAAGGVVSSAGKKMSSTATVNNRCTLADLHREYSRVCTAQQLRALSSDEIYPLCNNLAACGVFGLSGATGAGPTTGNKRGHVGNEELQRTVWLCVSEDDVKMATKELRFFRQLLDK</sequence>
<dbReference type="Pfam" id="PF00628">
    <property type="entry name" value="PHD"/>
    <property type="match status" value="1"/>
</dbReference>
<dbReference type="PANTHER" id="PTHR10763:SF26">
    <property type="entry name" value="CELL DIVISION CONTROL PROTEIN 6 HOMOLOG"/>
    <property type="match status" value="1"/>
</dbReference>
<feature type="region of interest" description="Disordered" evidence="6">
    <location>
        <begin position="177"/>
        <end position="203"/>
    </location>
</feature>
<evidence type="ECO:0000256" key="2">
    <source>
        <dbReference type="ARBA" id="ARBA00022723"/>
    </source>
</evidence>
<dbReference type="EMBL" id="JBGBPQ010000019">
    <property type="protein sequence ID" value="KAL1504953.1"/>
    <property type="molecule type" value="Genomic_DNA"/>
</dbReference>
<gene>
    <name evidence="8" type="ORF">AB1Y20_008720</name>
</gene>
<evidence type="ECO:0000256" key="5">
    <source>
        <dbReference type="PROSITE-ProRule" id="PRU00146"/>
    </source>
</evidence>
<dbReference type="GO" id="GO:0008270">
    <property type="term" value="F:zinc ion binding"/>
    <property type="evidence" value="ECO:0007669"/>
    <property type="project" value="UniProtKB-KW"/>
</dbReference>
<dbReference type="InterPro" id="IPR027417">
    <property type="entry name" value="P-loop_NTPase"/>
</dbReference>
<evidence type="ECO:0000256" key="4">
    <source>
        <dbReference type="ARBA" id="ARBA00022833"/>
    </source>
</evidence>
<feature type="compositionally biased region" description="Low complexity" evidence="6">
    <location>
        <begin position="177"/>
        <end position="189"/>
    </location>
</feature>
<dbReference type="InterPro" id="IPR050311">
    <property type="entry name" value="ORC1/CDC6"/>
</dbReference>
<dbReference type="InterPro" id="IPR011011">
    <property type="entry name" value="Znf_FYVE_PHD"/>
</dbReference>
<feature type="region of interest" description="Disordered" evidence="6">
    <location>
        <begin position="24"/>
        <end position="51"/>
    </location>
</feature>
<dbReference type="InterPro" id="IPR003593">
    <property type="entry name" value="AAA+_ATPase"/>
</dbReference>
<accession>A0AB34IUN5</accession>
<dbReference type="SMART" id="SM00382">
    <property type="entry name" value="AAA"/>
    <property type="match status" value="1"/>
</dbReference>
<dbReference type="GO" id="GO:0006270">
    <property type="term" value="P:DNA replication initiation"/>
    <property type="evidence" value="ECO:0007669"/>
    <property type="project" value="TreeGrafter"/>
</dbReference>
<dbReference type="GO" id="GO:0005634">
    <property type="term" value="C:nucleus"/>
    <property type="evidence" value="ECO:0007669"/>
    <property type="project" value="TreeGrafter"/>
</dbReference>
<evidence type="ECO:0000259" key="7">
    <source>
        <dbReference type="PROSITE" id="PS50016"/>
    </source>
</evidence>
<keyword evidence="4" id="KW-0862">Zinc</keyword>
<dbReference type="PROSITE" id="PS01359">
    <property type="entry name" value="ZF_PHD_1"/>
    <property type="match status" value="1"/>
</dbReference>
<dbReference type="Gene3D" id="3.40.50.300">
    <property type="entry name" value="P-loop containing nucleotide triphosphate hydrolases"/>
    <property type="match status" value="1"/>
</dbReference>
<protein>
    <recommendedName>
        <fullName evidence="7">PHD-type domain-containing protein</fullName>
    </recommendedName>
</protein>
<dbReference type="InterPro" id="IPR001965">
    <property type="entry name" value="Znf_PHD"/>
</dbReference>
<keyword evidence="2" id="KW-0479">Metal-binding</keyword>
<dbReference type="InterPro" id="IPR013083">
    <property type="entry name" value="Znf_RING/FYVE/PHD"/>
</dbReference>
<proteinExistence type="predicted"/>
<dbReference type="InterPro" id="IPR019786">
    <property type="entry name" value="Zinc_finger_PHD-type_CS"/>
</dbReference>
<dbReference type="GO" id="GO:0005524">
    <property type="term" value="F:ATP binding"/>
    <property type="evidence" value="ECO:0007669"/>
    <property type="project" value="InterPro"/>
</dbReference>
<dbReference type="SUPFAM" id="SSF57903">
    <property type="entry name" value="FYVE/PHD zinc finger"/>
    <property type="match status" value="1"/>
</dbReference>
<keyword evidence="1" id="KW-0235">DNA replication</keyword>
<dbReference type="Proteomes" id="UP001515480">
    <property type="component" value="Unassembled WGS sequence"/>
</dbReference>
<evidence type="ECO:0000256" key="3">
    <source>
        <dbReference type="ARBA" id="ARBA00022771"/>
    </source>
</evidence>
<organism evidence="8 9">
    <name type="scientific">Prymnesium parvum</name>
    <name type="common">Toxic golden alga</name>
    <dbReference type="NCBI Taxonomy" id="97485"/>
    <lineage>
        <taxon>Eukaryota</taxon>
        <taxon>Haptista</taxon>
        <taxon>Haptophyta</taxon>
        <taxon>Prymnesiophyceae</taxon>
        <taxon>Prymnesiales</taxon>
        <taxon>Prymnesiaceae</taxon>
        <taxon>Prymnesium</taxon>
    </lineage>
</organism>
<dbReference type="SMART" id="SM00249">
    <property type="entry name" value="PHD"/>
    <property type="match status" value="1"/>
</dbReference>
<dbReference type="GO" id="GO:0033314">
    <property type="term" value="P:mitotic DNA replication checkpoint signaling"/>
    <property type="evidence" value="ECO:0007669"/>
    <property type="project" value="TreeGrafter"/>
</dbReference>
<dbReference type="PANTHER" id="PTHR10763">
    <property type="entry name" value="CELL DIVISION CONTROL PROTEIN 6-RELATED"/>
    <property type="match status" value="1"/>
</dbReference>
<dbReference type="AlphaFoldDB" id="A0AB34IUN5"/>
<name>A0AB34IUN5_PRYPA</name>
<comment type="caution">
    <text evidence="8">The sequence shown here is derived from an EMBL/GenBank/DDBJ whole genome shotgun (WGS) entry which is preliminary data.</text>
</comment>
<dbReference type="Pfam" id="PF00004">
    <property type="entry name" value="AAA"/>
    <property type="match status" value="1"/>
</dbReference>
<dbReference type="Gene3D" id="1.10.8.60">
    <property type="match status" value="1"/>
</dbReference>
<dbReference type="GO" id="GO:0016887">
    <property type="term" value="F:ATP hydrolysis activity"/>
    <property type="evidence" value="ECO:0007669"/>
    <property type="project" value="InterPro"/>
</dbReference>
<feature type="compositionally biased region" description="Basic and acidic residues" evidence="6">
    <location>
        <begin position="32"/>
        <end position="44"/>
    </location>
</feature>
<evidence type="ECO:0000256" key="6">
    <source>
        <dbReference type="SAM" id="MobiDB-lite"/>
    </source>
</evidence>
<keyword evidence="3 5" id="KW-0863">Zinc-finger</keyword>
<dbReference type="Gene3D" id="3.30.40.10">
    <property type="entry name" value="Zinc/RING finger domain, C3HC4 (zinc finger)"/>
    <property type="match status" value="1"/>
</dbReference>
<evidence type="ECO:0000313" key="8">
    <source>
        <dbReference type="EMBL" id="KAL1504953.1"/>
    </source>
</evidence>
<feature type="domain" description="PHD-type" evidence="7">
    <location>
        <begin position="82"/>
        <end position="136"/>
    </location>
</feature>